<proteinExistence type="predicted"/>
<evidence type="ECO:0000256" key="1">
    <source>
        <dbReference type="SAM" id="MobiDB-lite"/>
    </source>
</evidence>
<feature type="transmembrane region" description="Helical" evidence="2">
    <location>
        <begin position="18"/>
        <end position="35"/>
    </location>
</feature>
<dbReference type="EMBL" id="JAHRIP010001890">
    <property type="protein sequence ID" value="MEQ2280613.1"/>
    <property type="molecule type" value="Genomic_DNA"/>
</dbReference>
<dbReference type="Proteomes" id="UP001469553">
    <property type="component" value="Unassembled WGS sequence"/>
</dbReference>
<evidence type="ECO:0000256" key="2">
    <source>
        <dbReference type="SAM" id="Phobius"/>
    </source>
</evidence>
<sequence>MLQSFLLKCSTTERKGQFLYILFMLYFFRFPFYPFENLLKTFVECSKKNNISTYALSSSTLSGTGSRGQQTQQRCPDVPLPDSSSNSSGGRPRCSQASRET</sequence>
<keyword evidence="2" id="KW-0812">Transmembrane</keyword>
<comment type="caution">
    <text evidence="3">The sequence shown here is derived from an EMBL/GenBank/DDBJ whole genome shotgun (WGS) entry which is preliminary data.</text>
</comment>
<feature type="compositionally biased region" description="Polar residues" evidence="1">
    <location>
        <begin position="82"/>
        <end position="101"/>
    </location>
</feature>
<name>A0ABV0XGM5_9TELE</name>
<protein>
    <submittedName>
        <fullName evidence="3">Uncharacterized protein</fullName>
    </submittedName>
</protein>
<accession>A0ABV0XGM5</accession>
<gene>
    <name evidence="3" type="ORF">AMECASPLE_021723</name>
</gene>
<keyword evidence="2" id="KW-1133">Transmembrane helix</keyword>
<feature type="compositionally biased region" description="Low complexity" evidence="1">
    <location>
        <begin position="58"/>
        <end position="74"/>
    </location>
</feature>
<evidence type="ECO:0000313" key="3">
    <source>
        <dbReference type="EMBL" id="MEQ2280613.1"/>
    </source>
</evidence>
<feature type="region of interest" description="Disordered" evidence="1">
    <location>
        <begin position="58"/>
        <end position="101"/>
    </location>
</feature>
<reference evidence="3 4" key="1">
    <citation type="submission" date="2021-06" db="EMBL/GenBank/DDBJ databases">
        <authorList>
            <person name="Palmer J.M."/>
        </authorList>
    </citation>
    <scope>NUCLEOTIDE SEQUENCE [LARGE SCALE GENOMIC DNA]</scope>
    <source>
        <strain evidence="3 4">AS_MEX2019</strain>
        <tissue evidence="3">Muscle</tissue>
    </source>
</reference>
<keyword evidence="4" id="KW-1185">Reference proteome</keyword>
<organism evidence="3 4">
    <name type="scientific">Ameca splendens</name>
    <dbReference type="NCBI Taxonomy" id="208324"/>
    <lineage>
        <taxon>Eukaryota</taxon>
        <taxon>Metazoa</taxon>
        <taxon>Chordata</taxon>
        <taxon>Craniata</taxon>
        <taxon>Vertebrata</taxon>
        <taxon>Euteleostomi</taxon>
        <taxon>Actinopterygii</taxon>
        <taxon>Neopterygii</taxon>
        <taxon>Teleostei</taxon>
        <taxon>Neoteleostei</taxon>
        <taxon>Acanthomorphata</taxon>
        <taxon>Ovalentaria</taxon>
        <taxon>Atherinomorphae</taxon>
        <taxon>Cyprinodontiformes</taxon>
        <taxon>Goodeidae</taxon>
        <taxon>Ameca</taxon>
    </lineage>
</organism>
<evidence type="ECO:0000313" key="4">
    <source>
        <dbReference type="Proteomes" id="UP001469553"/>
    </source>
</evidence>
<keyword evidence="2" id="KW-0472">Membrane</keyword>